<protein>
    <submittedName>
        <fullName evidence="3">Morn repeat incomplete domain containing protein</fullName>
    </submittedName>
</protein>
<name>S4VP09_9VIRU</name>
<evidence type="ECO:0000313" key="3">
    <source>
        <dbReference type="EMBL" id="AGO82003.1"/>
    </source>
</evidence>
<sequence>MDDLSLLHMPPEVVWAIADILLLCPPDDPKAVIRLGLTCAPLYSILVGDEATWMGHCRRRYGSARVALSEKVANAGARWSHVYVAAIRVHEMPSGWYGARAGIDGLATLRAPWAVYRGSVTDGRPAGYGLCVTRDGDRTDVRCFIVAETQLSGDPECATGFIHARRAETVDGADEPREGGGPHATNACPCALCRDRVPTLTGPLRGAIVAYTGGWDAGRLHGRGRALFVGGFVYEGEWAGGLPHGHGTLNGIAYRWHRGLPIRHGRCTLDDPASGRWAYEGDVLVGSCDGADDLAWRWSSMVRDNDAHALARLSRSTFFRGPGCTGSLSDTSEIEPHGSGVAVHGYGRTYRGTYRLGRHERGQCTFFNGTTLDGIWWNEHDGGAGTVASPGDPHPTHVVWDARYQTCQHDPRQGRRRERGPHAAGNTASSSVCTCMPRRPAHYAGGRGGQYDHHYVIHRNGDVCGVECGNLNGSGRDDVAITSVLWFACSAACPDPDFAGLVLFPKRGWSHARPEGTTWTSTVYWPADTLSATFARFIDYVRKGLVAWDAQMTDFFWQTMNGLGVPRSRPISP</sequence>
<organism evidence="3 4">
    <name type="scientific">Pandoravirus dulcis</name>
    <dbReference type="NCBI Taxonomy" id="1349409"/>
    <lineage>
        <taxon>Viruses</taxon>
        <taxon>Pandoravirus</taxon>
    </lineage>
</organism>
<accession>S4VP09</accession>
<reference evidence="3 4" key="1">
    <citation type="journal article" date="2013" name="Science">
        <title>Pandoraviruses: amoeba viruses with genomes up to 2.5 Mb reaching that of parasitic eukaryotes.</title>
        <authorList>
            <person name="Philippe N."/>
            <person name="Legendre M."/>
            <person name="Doutre G."/>
            <person name="Coute Y."/>
            <person name="Poirot O."/>
            <person name="Lescot M."/>
            <person name="Arslan D."/>
            <person name="Seltzer V."/>
            <person name="Bertaux L."/>
            <person name="Bruley C."/>
            <person name="Garin J."/>
            <person name="Claverie J.M."/>
            <person name="Abergel C."/>
        </authorList>
    </citation>
    <scope>NUCLEOTIDE SEQUENCE [LARGE SCALE GENOMIC DNA]</scope>
    <source>
        <strain evidence="3">Melbourne</strain>
    </source>
</reference>
<evidence type="ECO:0000313" key="4">
    <source>
        <dbReference type="Proteomes" id="UP000201566"/>
    </source>
</evidence>
<dbReference type="RefSeq" id="YP_008318672.1">
    <property type="nucleotide sequence ID" value="NC_021858.1"/>
</dbReference>
<dbReference type="EMBL" id="KC977570">
    <property type="protein sequence ID" value="AGO82003.1"/>
    <property type="molecule type" value="Genomic_DNA"/>
</dbReference>
<gene>
    <name evidence="3" type="ORF">pdul_cds_99</name>
</gene>
<keyword evidence="1" id="KW-0677">Repeat</keyword>
<feature type="region of interest" description="Disordered" evidence="2">
    <location>
        <begin position="409"/>
        <end position="431"/>
    </location>
</feature>
<dbReference type="Pfam" id="PF02493">
    <property type="entry name" value="MORN"/>
    <property type="match status" value="4"/>
</dbReference>
<dbReference type="PANTHER" id="PTHR43215">
    <property type="entry name" value="RADIAL SPOKE HEAD 1 HOMOLOG"/>
    <property type="match status" value="1"/>
</dbReference>
<proteinExistence type="predicted"/>
<dbReference type="PANTHER" id="PTHR43215:SF14">
    <property type="entry name" value="RADIAL SPOKE HEAD 1 HOMOLOG"/>
    <property type="match status" value="1"/>
</dbReference>
<evidence type="ECO:0000256" key="2">
    <source>
        <dbReference type="SAM" id="MobiDB-lite"/>
    </source>
</evidence>
<dbReference type="KEGG" id="vg:16512901"/>
<evidence type="ECO:0000256" key="1">
    <source>
        <dbReference type="ARBA" id="ARBA00022737"/>
    </source>
</evidence>
<dbReference type="InterPro" id="IPR003409">
    <property type="entry name" value="MORN"/>
</dbReference>
<dbReference type="SUPFAM" id="SSF82185">
    <property type="entry name" value="Histone H3 K4-specific methyltransferase SET7/9 N-terminal domain"/>
    <property type="match status" value="1"/>
</dbReference>
<dbReference type="Proteomes" id="UP000201566">
    <property type="component" value="Segment"/>
</dbReference>
<dbReference type="GeneID" id="16512901"/>